<dbReference type="RefSeq" id="WP_207765337.1">
    <property type="nucleotide sequence ID" value="NZ_PQVF01000030.1"/>
</dbReference>
<dbReference type="EMBL" id="PQVF01000030">
    <property type="protein sequence ID" value="POY34629.1"/>
    <property type="molecule type" value="Genomic_DNA"/>
</dbReference>
<comment type="caution">
    <text evidence="2">The sequence shown here is derived from an EMBL/GenBank/DDBJ whole genome shotgun (WGS) entry which is preliminary data.</text>
</comment>
<keyword evidence="1" id="KW-0472">Membrane</keyword>
<keyword evidence="1" id="KW-0812">Transmembrane</keyword>
<dbReference type="Proteomes" id="UP000236893">
    <property type="component" value="Unassembled WGS sequence"/>
</dbReference>
<accession>A0A2S4ZX45</accession>
<proteinExistence type="predicted"/>
<protein>
    <recommendedName>
        <fullName evidence="4">Ig-like domain-containing protein</fullName>
    </recommendedName>
</protein>
<name>A0A2S4ZX45_9SPHI</name>
<keyword evidence="3" id="KW-1185">Reference proteome</keyword>
<keyword evidence="1" id="KW-1133">Transmembrane helix</keyword>
<reference evidence="2 3" key="1">
    <citation type="submission" date="2018-01" db="EMBL/GenBank/DDBJ databases">
        <authorList>
            <person name="Gaut B.S."/>
            <person name="Morton B.R."/>
            <person name="Clegg M.T."/>
            <person name="Duvall M.R."/>
        </authorList>
    </citation>
    <scope>NUCLEOTIDE SEQUENCE [LARGE SCALE GENOMIC DNA]</scope>
    <source>
        <strain evidence="2 3">HR-AV</strain>
    </source>
</reference>
<feature type="non-terminal residue" evidence="2">
    <location>
        <position position="681"/>
    </location>
</feature>
<gene>
    <name evidence="2" type="ORF">C3K47_19320</name>
</gene>
<evidence type="ECO:0000256" key="1">
    <source>
        <dbReference type="SAM" id="Phobius"/>
    </source>
</evidence>
<evidence type="ECO:0000313" key="3">
    <source>
        <dbReference type="Proteomes" id="UP000236893"/>
    </source>
</evidence>
<organism evidence="2 3">
    <name type="scientific">Solitalea longa</name>
    <dbReference type="NCBI Taxonomy" id="2079460"/>
    <lineage>
        <taxon>Bacteria</taxon>
        <taxon>Pseudomonadati</taxon>
        <taxon>Bacteroidota</taxon>
        <taxon>Sphingobacteriia</taxon>
        <taxon>Sphingobacteriales</taxon>
        <taxon>Sphingobacteriaceae</taxon>
        <taxon>Solitalea</taxon>
    </lineage>
</organism>
<feature type="transmembrane region" description="Helical" evidence="1">
    <location>
        <begin position="20"/>
        <end position="38"/>
    </location>
</feature>
<sequence length="681" mass="70499">MIRDTQSFNIHVLINSKKPFLKLMLLLCFIFLGLATYGQSVGDYQSKGSGDWNVLATWERWNGTAWVEPTLGQGYPGQYTGTKTVSIQSGNDVKLNVNPNSFTELKVSGTVSITSGIVYTLITPLITIKSSGTLAFGNNGSGIIVPGASVTYSSVLAIEMGGKLISLDQCNSQKDIWLNGVHYASCNGGGGQYSFAQLMANRGSIDATTSYNPMCVGNPLNLFATVTGANNTSNVTYKWSGPNTLPAHQVYSTNNSNISISGLSAGGPYLYIVTAIDPFNNATNFDSIKVTVNPLPNATISGSTTVCQNAASPVVTFTGSNGTAPYTFTYNINGGSNQTITTTSGNSVTIAVPTGTVGTFNYNLVSVKDGSAAGCLQNLSGTATVTVSAPITNNTLPNPSQSSYNCGVNESINGSMPTVGNYGPGLVFKWQSSTDGSAWTDIPSSNSQNFVPGLLTSTTYFRRIVTSGDCAVSISNTIVYNITQNPFTNNTIYFYNGAQTSGCGSFDPGQIGGDYPSSGGYINTYTFQWQSSIISASAGFSNIPGAIGQQYDPPVLTQTTYFKRIATSGGCSFETNVLVLTVGTTTPAVPTITTSAATCSAAGSSTISNYSASNTYIFTPTGPTVGAGGVISGMTTGTSYTVTAGNGGCTSAPSSSFTNAAMLTAPAVPTASVTTQPTCAV</sequence>
<evidence type="ECO:0008006" key="4">
    <source>
        <dbReference type="Google" id="ProtNLM"/>
    </source>
</evidence>
<dbReference type="AlphaFoldDB" id="A0A2S4ZX45"/>
<evidence type="ECO:0000313" key="2">
    <source>
        <dbReference type="EMBL" id="POY34629.1"/>
    </source>
</evidence>